<proteinExistence type="predicted"/>
<sequence>MQRIQRARAAVSFACNIWVYASSLSHSDVSSSPFRRAVNTPLPLRRSARARRVLFVQPDVYGASSVAAVVRNGSSYSFSAAALRQLKFIGSFGPMGRTS</sequence>
<accession>A0ABQ8TX26</accession>
<dbReference type="EMBL" id="JAJSOF020000001">
    <property type="protein sequence ID" value="KAJ4451259.1"/>
    <property type="molecule type" value="Genomic_DNA"/>
</dbReference>
<reference evidence="1 2" key="1">
    <citation type="journal article" date="2022" name="Allergy">
        <title>Genome assembly and annotation of Periplaneta americana reveal a comprehensive cockroach allergen profile.</title>
        <authorList>
            <person name="Wang L."/>
            <person name="Xiong Q."/>
            <person name="Saelim N."/>
            <person name="Wang L."/>
            <person name="Nong W."/>
            <person name="Wan A.T."/>
            <person name="Shi M."/>
            <person name="Liu X."/>
            <person name="Cao Q."/>
            <person name="Hui J.H.L."/>
            <person name="Sookrung N."/>
            <person name="Leung T.F."/>
            <person name="Tungtrongchitr A."/>
            <person name="Tsui S.K.W."/>
        </authorList>
    </citation>
    <scope>NUCLEOTIDE SEQUENCE [LARGE SCALE GENOMIC DNA]</scope>
    <source>
        <strain evidence="1">PWHHKU_190912</strain>
    </source>
</reference>
<gene>
    <name evidence="1" type="ORF">ANN_02720</name>
</gene>
<name>A0ABQ8TX26_PERAM</name>
<keyword evidence="2" id="KW-1185">Reference proteome</keyword>
<dbReference type="Proteomes" id="UP001148838">
    <property type="component" value="Unassembled WGS sequence"/>
</dbReference>
<evidence type="ECO:0000313" key="2">
    <source>
        <dbReference type="Proteomes" id="UP001148838"/>
    </source>
</evidence>
<evidence type="ECO:0000313" key="1">
    <source>
        <dbReference type="EMBL" id="KAJ4451259.1"/>
    </source>
</evidence>
<protein>
    <recommendedName>
        <fullName evidence="3">Secreted protein</fullName>
    </recommendedName>
</protein>
<evidence type="ECO:0008006" key="3">
    <source>
        <dbReference type="Google" id="ProtNLM"/>
    </source>
</evidence>
<organism evidence="1 2">
    <name type="scientific">Periplaneta americana</name>
    <name type="common">American cockroach</name>
    <name type="synonym">Blatta americana</name>
    <dbReference type="NCBI Taxonomy" id="6978"/>
    <lineage>
        <taxon>Eukaryota</taxon>
        <taxon>Metazoa</taxon>
        <taxon>Ecdysozoa</taxon>
        <taxon>Arthropoda</taxon>
        <taxon>Hexapoda</taxon>
        <taxon>Insecta</taxon>
        <taxon>Pterygota</taxon>
        <taxon>Neoptera</taxon>
        <taxon>Polyneoptera</taxon>
        <taxon>Dictyoptera</taxon>
        <taxon>Blattodea</taxon>
        <taxon>Blattoidea</taxon>
        <taxon>Blattidae</taxon>
        <taxon>Blattinae</taxon>
        <taxon>Periplaneta</taxon>
    </lineage>
</organism>
<comment type="caution">
    <text evidence="1">The sequence shown here is derived from an EMBL/GenBank/DDBJ whole genome shotgun (WGS) entry which is preliminary data.</text>
</comment>